<dbReference type="SUPFAM" id="SSF50998">
    <property type="entry name" value="Quinoprotein alcohol dehydrogenase-like"/>
    <property type="match status" value="1"/>
</dbReference>
<dbReference type="PROSITE" id="PS50294">
    <property type="entry name" value="WD_REPEATS_REGION"/>
    <property type="match status" value="4"/>
</dbReference>
<dbReference type="PRINTS" id="PR00320">
    <property type="entry name" value="GPROTEINBRPT"/>
</dbReference>
<dbReference type="EMBL" id="KE561045">
    <property type="protein sequence ID" value="EPZ33759.1"/>
    <property type="molecule type" value="Genomic_DNA"/>
</dbReference>
<evidence type="ECO:0000256" key="4">
    <source>
        <dbReference type="ARBA" id="ARBA00022737"/>
    </source>
</evidence>
<dbReference type="GO" id="GO:0000472">
    <property type="term" value="P:endonucleolytic cleavage to generate mature 5'-end of SSU-rRNA from (SSU-rRNA, 5.8S rRNA, LSU-rRNA)"/>
    <property type="evidence" value="ECO:0007669"/>
    <property type="project" value="EnsemblFungi"/>
</dbReference>
<dbReference type="OMA" id="VYEWQSE"/>
<dbReference type="SUPFAM" id="SSF101908">
    <property type="entry name" value="Putative isomerase YbhE"/>
    <property type="match status" value="1"/>
</dbReference>
<evidence type="ECO:0000256" key="3">
    <source>
        <dbReference type="ARBA" id="ARBA00022574"/>
    </source>
</evidence>
<feature type="repeat" description="WD" evidence="6">
    <location>
        <begin position="138"/>
        <end position="179"/>
    </location>
</feature>
<comment type="subcellular location">
    <subcellularLocation>
        <location evidence="1">Nucleus</location>
        <location evidence="1">Nucleolus</location>
    </subcellularLocation>
</comment>
<dbReference type="InterPro" id="IPR019775">
    <property type="entry name" value="WD40_repeat_CS"/>
</dbReference>
<dbReference type="GO" id="GO:0030010">
    <property type="term" value="P:establishment of cell polarity"/>
    <property type="evidence" value="ECO:0007669"/>
    <property type="project" value="EnsemblFungi"/>
</dbReference>
<keyword evidence="5" id="KW-0539">Nucleus</keyword>
<evidence type="ECO:0000313" key="9">
    <source>
        <dbReference type="Proteomes" id="UP000030755"/>
    </source>
</evidence>
<dbReference type="GO" id="GO:0000447">
    <property type="term" value="P:endonucleolytic cleavage in ITS1 to separate SSU-rRNA from 5.8S rRNA and LSU-rRNA from tricistronic rRNA transcript (SSU-rRNA, 5.8S rRNA, LSU-rRNA)"/>
    <property type="evidence" value="ECO:0007669"/>
    <property type="project" value="EnsemblFungi"/>
</dbReference>
<dbReference type="GO" id="GO:0000028">
    <property type="term" value="P:ribosomal small subunit assembly"/>
    <property type="evidence" value="ECO:0007669"/>
    <property type="project" value="TreeGrafter"/>
</dbReference>
<protein>
    <submittedName>
        <fullName evidence="8">Quinonprotein alcohol dehydrogenase-like superfamily domain-containing protein</fullName>
    </submittedName>
</protein>
<dbReference type="InterPro" id="IPR027145">
    <property type="entry name" value="PWP2"/>
</dbReference>
<keyword evidence="4" id="KW-0677">Repeat</keyword>
<evidence type="ECO:0000259" key="7">
    <source>
        <dbReference type="Pfam" id="PF04003"/>
    </source>
</evidence>
<organism evidence="8 9">
    <name type="scientific">Rozella allomycis (strain CSF55)</name>
    <dbReference type="NCBI Taxonomy" id="988480"/>
    <lineage>
        <taxon>Eukaryota</taxon>
        <taxon>Fungi</taxon>
        <taxon>Fungi incertae sedis</taxon>
        <taxon>Cryptomycota</taxon>
        <taxon>Cryptomycota incertae sedis</taxon>
        <taxon>Rozella</taxon>
    </lineage>
</organism>
<dbReference type="InterPro" id="IPR007148">
    <property type="entry name" value="SSU_processome_Utp12"/>
</dbReference>
<comment type="similarity">
    <text evidence="2">Belongs to the WD repeat PWP2 family.</text>
</comment>
<dbReference type="PANTHER" id="PTHR19858">
    <property type="entry name" value="WD40 REPEAT PROTEIN"/>
    <property type="match status" value="1"/>
</dbReference>
<feature type="repeat" description="WD" evidence="6">
    <location>
        <begin position="321"/>
        <end position="362"/>
    </location>
</feature>
<dbReference type="Proteomes" id="UP000030755">
    <property type="component" value="Unassembled WGS sequence"/>
</dbReference>
<evidence type="ECO:0000256" key="6">
    <source>
        <dbReference type="PROSITE-ProRule" id="PRU00221"/>
    </source>
</evidence>
<dbReference type="OrthoDB" id="3142434at2759"/>
<proteinExistence type="inferred from homology"/>
<evidence type="ECO:0000256" key="5">
    <source>
        <dbReference type="ARBA" id="ARBA00023242"/>
    </source>
</evidence>
<gene>
    <name evidence="8" type="ORF">O9G_002397</name>
</gene>
<dbReference type="CDD" id="cd00200">
    <property type="entry name" value="WD40"/>
    <property type="match status" value="1"/>
</dbReference>
<dbReference type="InterPro" id="IPR020472">
    <property type="entry name" value="WD40_PAC1"/>
</dbReference>
<name>A0A075AYY2_ROZAC</name>
<dbReference type="GO" id="GO:0032040">
    <property type="term" value="C:small-subunit processome"/>
    <property type="evidence" value="ECO:0007669"/>
    <property type="project" value="EnsemblFungi"/>
</dbReference>
<dbReference type="PROSITE" id="PS00678">
    <property type="entry name" value="WD_REPEATS_1"/>
    <property type="match status" value="2"/>
</dbReference>
<evidence type="ECO:0000256" key="2">
    <source>
        <dbReference type="ARBA" id="ARBA00010226"/>
    </source>
</evidence>
<dbReference type="AlphaFoldDB" id="A0A075AYY2"/>
<dbReference type="Pfam" id="PF04003">
    <property type="entry name" value="Utp12"/>
    <property type="match status" value="1"/>
</dbReference>
<dbReference type="GO" id="GO:0005737">
    <property type="term" value="C:cytoplasm"/>
    <property type="evidence" value="ECO:0007669"/>
    <property type="project" value="EnsemblFungi"/>
</dbReference>
<dbReference type="GO" id="GO:0000920">
    <property type="term" value="P:septum digestion after cytokinesis"/>
    <property type="evidence" value="ECO:0007669"/>
    <property type="project" value="EnsemblFungi"/>
</dbReference>
<dbReference type="Pfam" id="PF00400">
    <property type="entry name" value="WD40"/>
    <property type="match status" value="6"/>
</dbReference>
<sequence length="829" mass="93179">MKLGFQLTNIFGQPYTSSNIVFTSPTTIVTATSNRVTTMDLQAQTSVTFPYELPTRIVKLACYGNLIMAVDSEGHCACLHRLSGACLAWLTLTMPVNAMAFSPDGNYLAIACGKYIEIWQPPSTTKKSFQPFTKINTYGGHYDNITSLSWSLDSKYLLSGSQDMTARIYMVENREFKNLTLAAMRDVVIDVYFSSTSEYIYVVTRDGTLFIWKFDSELEDDFAPIYKGRYELANKHYFKVDKVSSSSFNSKTNILCVGFQNGSFSLYEVPDVNQIHSLSLNQNKIDAVQMNTNGEWIAFGCSSLGQLVVWEWQSESFILKQQGHSSLINAICYSHDGDILATGGDDGKIKLWNALNGYSFVTFDDHSSSVTGLVFTKNSKVVVSSSLDGTVRAFDTTRYRNFKTFTSPENRQFSCVTVDSAGDIVIAGTMEGEIYVFAMQTGNLLEILSDHQGPVSSVAFDPTGTILASSSWDKTVKLWNVFAKNGNKESFDCQSDVLCVAWHPNGLELASASLNGEITFWNTESGQQIGFIEGHKDISGTRRSTDLARVKFQHFNSLQYSLDGHILLAGGQSNFMCLYDVDNKVLLKRYELTKDKSLDGTKTMLNSNNKNIVDTDPLYDRKLPGVQKGNLSAKKTEIHVTDASFSPSNDSFCVTTPQGIYIFGRHQAMKFDPFEIDVNVTPEAVQSAINQNQFGKALIISLRLSELHLISNVFNAINQSEIQSIVSSLPQSYVYPLLSHLAYEWETSKRIEFLLSWLFFILNIHRPKNKILLQRILSRVQHYYKNLQPLVDKTRGTLKYLQTIIELEKQRRQLEQVLLDDEDEFNPDD</sequence>
<accession>A0A075AYY2</accession>
<feature type="domain" description="Small-subunit processome Utp12" evidence="7">
    <location>
        <begin position="708"/>
        <end position="802"/>
    </location>
</feature>
<dbReference type="STRING" id="988480.A0A075AYY2"/>
<evidence type="ECO:0000313" key="8">
    <source>
        <dbReference type="EMBL" id="EPZ33759.1"/>
    </source>
</evidence>
<dbReference type="InterPro" id="IPR015943">
    <property type="entry name" value="WD40/YVTN_repeat-like_dom_sf"/>
</dbReference>
<dbReference type="SMART" id="SM00320">
    <property type="entry name" value="WD40"/>
    <property type="match status" value="11"/>
</dbReference>
<dbReference type="HOGENOM" id="CLU_010458_0_0_1"/>
<feature type="repeat" description="WD" evidence="6">
    <location>
        <begin position="448"/>
        <end position="481"/>
    </location>
</feature>
<reference evidence="8 9" key="1">
    <citation type="journal article" date="2013" name="Curr. Biol.">
        <title>Shared signatures of parasitism and phylogenomics unite Cryptomycota and microsporidia.</title>
        <authorList>
            <person name="James T.Y."/>
            <person name="Pelin A."/>
            <person name="Bonen L."/>
            <person name="Ahrendt S."/>
            <person name="Sain D."/>
            <person name="Corradi N."/>
            <person name="Stajich J.E."/>
        </authorList>
    </citation>
    <scope>NUCLEOTIDE SEQUENCE [LARGE SCALE GENOMIC DNA]</scope>
    <source>
        <strain evidence="8 9">CSF55</strain>
    </source>
</reference>
<dbReference type="InterPro" id="IPR001680">
    <property type="entry name" value="WD40_rpt"/>
</dbReference>
<dbReference type="InterPro" id="IPR011047">
    <property type="entry name" value="Quinoprotein_ADH-like_sf"/>
</dbReference>
<keyword evidence="3 6" id="KW-0853">WD repeat</keyword>
<dbReference type="GO" id="GO:0000480">
    <property type="term" value="P:endonucleolytic cleavage in 5'-ETS of tricistronic rRNA transcript (SSU-rRNA, 5.8S rRNA, LSU-rRNA)"/>
    <property type="evidence" value="ECO:0007669"/>
    <property type="project" value="EnsemblFungi"/>
</dbReference>
<feature type="repeat" description="WD" evidence="6">
    <location>
        <begin position="497"/>
        <end position="531"/>
    </location>
</feature>
<dbReference type="PANTHER" id="PTHR19858:SF0">
    <property type="entry name" value="PERIODIC TRYPTOPHAN PROTEIN 2 HOMOLOG"/>
    <property type="match status" value="1"/>
</dbReference>
<keyword evidence="9" id="KW-1185">Reference proteome</keyword>
<dbReference type="GO" id="GO:0034388">
    <property type="term" value="C:Pwp2p-containing subcomplex of 90S preribosome"/>
    <property type="evidence" value="ECO:0007669"/>
    <property type="project" value="EnsemblFungi"/>
</dbReference>
<feature type="repeat" description="WD" evidence="6">
    <location>
        <begin position="363"/>
        <end position="404"/>
    </location>
</feature>
<dbReference type="PROSITE" id="PS50082">
    <property type="entry name" value="WD_REPEATS_2"/>
    <property type="match status" value="5"/>
</dbReference>
<evidence type="ECO:0000256" key="1">
    <source>
        <dbReference type="ARBA" id="ARBA00004604"/>
    </source>
</evidence>
<dbReference type="Gene3D" id="2.130.10.10">
    <property type="entry name" value="YVTN repeat-like/Quinoprotein amine dehydrogenase"/>
    <property type="match status" value="3"/>
</dbReference>